<evidence type="ECO:0000313" key="4">
    <source>
        <dbReference type="Proteomes" id="UP000239001"/>
    </source>
</evidence>
<sequence length="96" mass="10978">MFGKINQISLVSTVLLSLMAWPTDAKNVIIQRINQNVSVSGNNNQVYQIINQTIINNPRRNQVNRDDKKEKNNPGRALGHSERTRQCEDNNNHHSD</sequence>
<reference evidence="3 4" key="2">
    <citation type="submission" date="2018-03" db="EMBL/GenBank/DDBJ databases">
        <authorList>
            <person name="Keele B.F."/>
        </authorList>
    </citation>
    <scope>NUCLEOTIDE SEQUENCE [LARGE SCALE GENOMIC DNA]</scope>
    <source>
        <strain evidence="3 4">CCALA 016</strain>
    </source>
</reference>
<dbReference type="EMBL" id="PXOH01000010">
    <property type="protein sequence ID" value="PSF37230.1"/>
    <property type="molecule type" value="Genomic_DNA"/>
</dbReference>
<name>A0A2T1LXW2_9CHRO</name>
<feature type="signal peptide" evidence="2">
    <location>
        <begin position="1"/>
        <end position="25"/>
    </location>
</feature>
<proteinExistence type="predicted"/>
<comment type="caution">
    <text evidence="3">The sequence shown here is derived from an EMBL/GenBank/DDBJ whole genome shotgun (WGS) entry which is preliminary data.</text>
</comment>
<feature type="chain" id="PRO_5015479366" evidence="2">
    <location>
        <begin position="26"/>
        <end position="96"/>
    </location>
</feature>
<feature type="region of interest" description="Disordered" evidence="1">
    <location>
        <begin position="58"/>
        <end position="96"/>
    </location>
</feature>
<dbReference type="AlphaFoldDB" id="A0A2T1LXW2"/>
<reference evidence="3 4" key="1">
    <citation type="submission" date="2018-03" db="EMBL/GenBank/DDBJ databases">
        <title>The ancient ancestry and fast evolution of plastids.</title>
        <authorList>
            <person name="Moore K.R."/>
            <person name="Magnabosco C."/>
            <person name="Momper L."/>
            <person name="Gold D.A."/>
            <person name="Bosak T."/>
            <person name="Fournier G.P."/>
        </authorList>
    </citation>
    <scope>NUCLEOTIDE SEQUENCE [LARGE SCALE GENOMIC DNA]</scope>
    <source>
        <strain evidence="3 4">CCALA 016</strain>
    </source>
</reference>
<organism evidence="3 4">
    <name type="scientific">Aphanothece hegewaldii CCALA 016</name>
    <dbReference type="NCBI Taxonomy" id="2107694"/>
    <lineage>
        <taxon>Bacteria</taxon>
        <taxon>Bacillati</taxon>
        <taxon>Cyanobacteriota</taxon>
        <taxon>Cyanophyceae</taxon>
        <taxon>Oscillatoriophycideae</taxon>
        <taxon>Chroococcales</taxon>
        <taxon>Aphanothecaceae</taxon>
        <taxon>Aphanothece</taxon>
    </lineage>
</organism>
<gene>
    <name evidence="3" type="ORF">C7H19_10945</name>
</gene>
<keyword evidence="4" id="KW-1185">Reference proteome</keyword>
<dbReference type="Proteomes" id="UP000239001">
    <property type="component" value="Unassembled WGS sequence"/>
</dbReference>
<accession>A0A2T1LXW2</accession>
<protein>
    <submittedName>
        <fullName evidence="3">Uncharacterized protein</fullName>
    </submittedName>
</protein>
<feature type="compositionally biased region" description="Basic and acidic residues" evidence="1">
    <location>
        <begin position="63"/>
        <end position="96"/>
    </location>
</feature>
<evidence type="ECO:0000313" key="3">
    <source>
        <dbReference type="EMBL" id="PSF37230.1"/>
    </source>
</evidence>
<evidence type="ECO:0000256" key="2">
    <source>
        <dbReference type="SAM" id="SignalP"/>
    </source>
</evidence>
<evidence type="ECO:0000256" key="1">
    <source>
        <dbReference type="SAM" id="MobiDB-lite"/>
    </source>
</evidence>
<keyword evidence="2" id="KW-0732">Signal</keyword>
<dbReference type="RefSeq" id="WP_106456919.1">
    <property type="nucleotide sequence ID" value="NZ_PXOH01000010.1"/>
</dbReference>